<sequence>MDWMVERDLNLALKYAASSNNLTLAKLLLEPYKTLQQIVGISGDITNPNNTTPFQDDIRLVKDIDSAIIEACRSFGTVEIVRFLLRYSPERHMHLISACSGGNLDVVKMLINEFYIDPSLESEYGGRKNAALRTACDFEKIQVIKYLLEDPDVLNEEMDYLVNGFLHPDYESYKLVKDAIDKKNFGLDSNIYNLGIL</sequence>
<dbReference type="SMART" id="SM00248">
    <property type="entry name" value="ANK"/>
    <property type="match status" value="4"/>
</dbReference>
<evidence type="ECO:0000313" key="1">
    <source>
        <dbReference type="EMBL" id="QHU08165.1"/>
    </source>
</evidence>
<dbReference type="AlphaFoldDB" id="A0A6C0JQX6"/>
<dbReference type="SUPFAM" id="SSF48403">
    <property type="entry name" value="Ankyrin repeat"/>
    <property type="match status" value="1"/>
</dbReference>
<dbReference type="Gene3D" id="1.25.40.20">
    <property type="entry name" value="Ankyrin repeat-containing domain"/>
    <property type="match status" value="1"/>
</dbReference>
<protein>
    <submittedName>
        <fullName evidence="1">Uncharacterized protein</fullName>
    </submittedName>
</protein>
<organism evidence="1">
    <name type="scientific">viral metagenome</name>
    <dbReference type="NCBI Taxonomy" id="1070528"/>
    <lineage>
        <taxon>unclassified sequences</taxon>
        <taxon>metagenomes</taxon>
        <taxon>organismal metagenomes</taxon>
    </lineage>
</organism>
<accession>A0A6C0JQX6</accession>
<proteinExistence type="predicted"/>
<dbReference type="InterPro" id="IPR036770">
    <property type="entry name" value="Ankyrin_rpt-contain_sf"/>
</dbReference>
<dbReference type="Pfam" id="PF12796">
    <property type="entry name" value="Ank_2"/>
    <property type="match status" value="1"/>
</dbReference>
<dbReference type="EMBL" id="MN740695">
    <property type="protein sequence ID" value="QHU08165.1"/>
    <property type="molecule type" value="Genomic_DNA"/>
</dbReference>
<dbReference type="InterPro" id="IPR002110">
    <property type="entry name" value="Ankyrin_rpt"/>
</dbReference>
<reference evidence="1" key="1">
    <citation type="journal article" date="2020" name="Nature">
        <title>Giant virus diversity and host interactions through global metagenomics.</title>
        <authorList>
            <person name="Schulz F."/>
            <person name="Roux S."/>
            <person name="Paez-Espino D."/>
            <person name="Jungbluth S."/>
            <person name="Walsh D.A."/>
            <person name="Denef V.J."/>
            <person name="McMahon K.D."/>
            <person name="Konstantinidis K.T."/>
            <person name="Eloe-Fadrosh E.A."/>
            <person name="Kyrpides N.C."/>
            <person name="Woyke T."/>
        </authorList>
    </citation>
    <scope>NUCLEOTIDE SEQUENCE</scope>
    <source>
        <strain evidence="1">GVMAG-S-1062768-28</strain>
    </source>
</reference>
<name>A0A6C0JQX6_9ZZZZ</name>